<dbReference type="PATRIC" id="fig|1246626.3.peg.1295"/>
<reference evidence="7 8" key="1">
    <citation type="journal article" date="2014" name="Gene">
        <title>A comparative genomic analysis of the alkalitolerant soil bacterium Bacillus lehensis G1.</title>
        <authorList>
            <person name="Noor Y.M."/>
            <person name="Samsulrizal N.H."/>
            <person name="Jema'on N.A."/>
            <person name="Low K.O."/>
            <person name="Ramli A.N."/>
            <person name="Alias N.I."/>
            <person name="Damis S.I."/>
            <person name="Fuzi S.F."/>
            <person name="Isa M.N."/>
            <person name="Murad A.M."/>
            <person name="Raih M.F."/>
            <person name="Bakar F.D."/>
            <person name="Najimudin N."/>
            <person name="Mahadi N.M."/>
            <person name="Illias R.M."/>
        </authorList>
    </citation>
    <scope>NUCLEOTIDE SEQUENCE [LARGE SCALE GENOMIC DNA]</scope>
    <source>
        <strain evidence="7 8">G1</strain>
    </source>
</reference>
<dbReference type="InterPro" id="IPR016446">
    <property type="entry name" value="Flavin_OxRdtase_Frp"/>
</dbReference>
<dbReference type="eggNOG" id="COG0179">
    <property type="taxonomic scope" value="Bacteria"/>
</dbReference>
<keyword evidence="2" id="KW-0285">Flavoprotein</keyword>
<feature type="domain" description="Fumarylacetoacetase-like C-terminal" evidence="6">
    <location>
        <begin position="260"/>
        <end position="448"/>
    </location>
</feature>
<accession>A0A060LRJ2</accession>
<dbReference type="NCBIfam" id="NF008033">
    <property type="entry name" value="PRK10765.1"/>
    <property type="match status" value="1"/>
</dbReference>
<sequence length="460" mass="51420">MNEIIKGMSAHRSIRAYQSENVTKEQIQMITNAARWASTSNHVQAYSILSIQSKQTKQTLAELTGGQKWVEECPVFFVLCADYTRQRYASEKHGVSFDVGGAEQLLVAAVDVALVAQNMLLAAESINLGGVMIGGIRNQPKEVSELLGLPDYVFPVMGLAIGAPGQDITQKPRLPEQAVVHEEVYNTSQQELIDTYDAEIEGYYLERTNGNRSSTWTELMAQYTSVRKRAHMDHFLKEKGFLQSEKGENEMNRFTGIGDIYCVGRNYAEHAKELGNDVPKQPLLFTKPRSSLALADGQQLAFPHNKGSIHYEIELVLKIDRDVNQEDKLVDVVSEVALGLDLTLREVQDTLKKKGHPWLRAKGFPNAAVLTPFFAFTGEEACQTIPFQLQKNGELVQEGYTSQMIFSLSALFEEVKREFGLRKGDLLFTGTPKGVGELKQGDHFSLYFNHEEKGSFTVSE</sequence>
<dbReference type="Gene3D" id="3.90.850.10">
    <property type="entry name" value="Fumarylacetoacetase-like, C-terminal domain"/>
    <property type="match status" value="1"/>
</dbReference>
<evidence type="ECO:0000259" key="5">
    <source>
        <dbReference type="Pfam" id="PF00881"/>
    </source>
</evidence>
<dbReference type="Gene3D" id="3.40.109.10">
    <property type="entry name" value="NADH Oxidase"/>
    <property type="match status" value="1"/>
</dbReference>
<organism evidence="7 8">
    <name type="scientific">Shouchella lehensis G1</name>
    <dbReference type="NCBI Taxonomy" id="1246626"/>
    <lineage>
        <taxon>Bacteria</taxon>
        <taxon>Bacillati</taxon>
        <taxon>Bacillota</taxon>
        <taxon>Bacilli</taxon>
        <taxon>Bacillales</taxon>
        <taxon>Bacillaceae</taxon>
        <taxon>Shouchella</taxon>
    </lineage>
</organism>
<evidence type="ECO:0000256" key="1">
    <source>
        <dbReference type="ARBA" id="ARBA00008366"/>
    </source>
</evidence>
<dbReference type="RefSeq" id="WP_309546745.1">
    <property type="nucleotide sequence ID" value="NZ_CP003923.1"/>
</dbReference>
<keyword evidence="8" id="KW-1185">Reference proteome</keyword>
<dbReference type="Proteomes" id="UP000027142">
    <property type="component" value="Chromosome"/>
</dbReference>
<dbReference type="InterPro" id="IPR011234">
    <property type="entry name" value="Fumarylacetoacetase-like_C"/>
</dbReference>
<evidence type="ECO:0000256" key="2">
    <source>
        <dbReference type="ARBA" id="ARBA00022630"/>
    </source>
</evidence>
<dbReference type="HOGENOM" id="CLU_594042_0_0_9"/>
<dbReference type="InterPro" id="IPR036663">
    <property type="entry name" value="Fumarylacetoacetase_C_sf"/>
</dbReference>
<evidence type="ECO:0000313" key="7">
    <source>
        <dbReference type="EMBL" id="AIC93891.1"/>
    </source>
</evidence>
<evidence type="ECO:0000256" key="3">
    <source>
        <dbReference type="ARBA" id="ARBA00022643"/>
    </source>
</evidence>
<dbReference type="PANTHER" id="PTHR43425">
    <property type="entry name" value="OXYGEN-INSENSITIVE NADPH NITROREDUCTASE"/>
    <property type="match status" value="1"/>
</dbReference>
<dbReference type="Pfam" id="PF01557">
    <property type="entry name" value="FAA_hydrolase"/>
    <property type="match status" value="1"/>
</dbReference>
<dbReference type="SUPFAM" id="SSF56529">
    <property type="entry name" value="FAH"/>
    <property type="match status" value="1"/>
</dbReference>
<protein>
    <submittedName>
        <fullName evidence="7">Nitroreductase-like protein</fullName>
    </submittedName>
</protein>
<dbReference type="SUPFAM" id="SSF55469">
    <property type="entry name" value="FMN-dependent nitroreductase-like"/>
    <property type="match status" value="1"/>
</dbReference>
<evidence type="ECO:0000256" key="4">
    <source>
        <dbReference type="ARBA" id="ARBA00023002"/>
    </source>
</evidence>
<proteinExistence type="inferred from homology"/>
<keyword evidence="3" id="KW-0288">FMN</keyword>
<dbReference type="KEGG" id="ble:BleG1_1308"/>
<dbReference type="AlphaFoldDB" id="A0A060LRJ2"/>
<dbReference type="STRING" id="1246626.BleG1_1308"/>
<keyword evidence="4" id="KW-0560">Oxidoreductase</keyword>
<evidence type="ECO:0000259" key="6">
    <source>
        <dbReference type="Pfam" id="PF01557"/>
    </source>
</evidence>
<dbReference type="PANTHER" id="PTHR43425:SF2">
    <property type="entry name" value="OXYGEN-INSENSITIVE NADPH NITROREDUCTASE"/>
    <property type="match status" value="1"/>
</dbReference>
<evidence type="ECO:0000313" key="8">
    <source>
        <dbReference type="Proteomes" id="UP000027142"/>
    </source>
</evidence>
<gene>
    <name evidence="7" type="ORF">BleG1_1308</name>
</gene>
<dbReference type="InterPro" id="IPR000415">
    <property type="entry name" value="Nitroreductase-like"/>
</dbReference>
<dbReference type="GO" id="GO:0016491">
    <property type="term" value="F:oxidoreductase activity"/>
    <property type="evidence" value="ECO:0007669"/>
    <property type="project" value="UniProtKB-KW"/>
</dbReference>
<dbReference type="eggNOG" id="COG0778">
    <property type="taxonomic scope" value="Bacteria"/>
</dbReference>
<comment type="similarity">
    <text evidence="1">Belongs to the flavin oxidoreductase frp family.</text>
</comment>
<dbReference type="InterPro" id="IPR029479">
    <property type="entry name" value="Nitroreductase"/>
</dbReference>
<feature type="domain" description="Nitroreductase" evidence="5">
    <location>
        <begin position="10"/>
        <end position="162"/>
    </location>
</feature>
<name>A0A060LRJ2_9BACI</name>
<dbReference type="CDD" id="cd02146">
    <property type="entry name" value="NfsA-like"/>
    <property type="match status" value="1"/>
</dbReference>
<dbReference type="Pfam" id="PF00881">
    <property type="entry name" value="Nitroreductase"/>
    <property type="match status" value="1"/>
</dbReference>
<dbReference type="EMBL" id="CP003923">
    <property type="protein sequence ID" value="AIC93891.1"/>
    <property type="molecule type" value="Genomic_DNA"/>
</dbReference>